<dbReference type="InParanoid" id="A0A0D0AYK0"/>
<name>A0A0D0AYK0_9AGAM</name>
<dbReference type="EMBL" id="KN835344">
    <property type="protein sequence ID" value="KIK39402.1"/>
    <property type="molecule type" value="Genomic_DNA"/>
</dbReference>
<evidence type="ECO:0000313" key="2">
    <source>
        <dbReference type="EMBL" id="KIK39402.1"/>
    </source>
</evidence>
<evidence type="ECO:0000256" key="1">
    <source>
        <dbReference type="SAM" id="MobiDB-lite"/>
    </source>
</evidence>
<sequence length="204" mass="22089">MVAALKQSDDQVASADDANTKSNVKFKGHPAREKQQANTRGSARYGNDFFSDDANHAPHYAPPASSSSLVRWRHLLGPIRFGTRPANVLQTIPREPRQWNFTLFSVGGSNRIVDVAPGRKKNRIAIAPPTKAELDAAIQRANGNEADGSMRPGQLVPGIQGSQGRPTQIQTQTQGSAGVTEVDSYEVNCCGLLFSCRRSTPHRA</sequence>
<dbReference type="HOGENOM" id="CLU_116413_0_0_1"/>
<feature type="region of interest" description="Disordered" evidence="1">
    <location>
        <begin position="1"/>
        <end position="66"/>
    </location>
</feature>
<dbReference type="OrthoDB" id="2691930at2759"/>
<reference evidence="3" key="2">
    <citation type="submission" date="2015-01" db="EMBL/GenBank/DDBJ databases">
        <title>Evolutionary Origins and Diversification of the Mycorrhizal Mutualists.</title>
        <authorList>
            <consortium name="DOE Joint Genome Institute"/>
            <consortium name="Mycorrhizal Genomics Consortium"/>
            <person name="Kohler A."/>
            <person name="Kuo A."/>
            <person name="Nagy L.G."/>
            <person name="Floudas D."/>
            <person name="Copeland A."/>
            <person name="Barry K.W."/>
            <person name="Cichocki N."/>
            <person name="Veneault-Fourrey C."/>
            <person name="LaButti K."/>
            <person name="Lindquist E.A."/>
            <person name="Lipzen A."/>
            <person name="Lundell T."/>
            <person name="Morin E."/>
            <person name="Murat C."/>
            <person name="Riley R."/>
            <person name="Ohm R."/>
            <person name="Sun H."/>
            <person name="Tunlid A."/>
            <person name="Henrissat B."/>
            <person name="Grigoriev I.V."/>
            <person name="Hibbett D.S."/>
            <person name="Martin F."/>
        </authorList>
    </citation>
    <scope>NUCLEOTIDE SEQUENCE [LARGE SCALE GENOMIC DNA]</scope>
    <source>
        <strain evidence="3">UH-Slu-Lm8-n1</strain>
    </source>
</reference>
<organism evidence="2 3">
    <name type="scientific">Suillus luteus UH-Slu-Lm8-n1</name>
    <dbReference type="NCBI Taxonomy" id="930992"/>
    <lineage>
        <taxon>Eukaryota</taxon>
        <taxon>Fungi</taxon>
        <taxon>Dikarya</taxon>
        <taxon>Basidiomycota</taxon>
        <taxon>Agaricomycotina</taxon>
        <taxon>Agaricomycetes</taxon>
        <taxon>Agaricomycetidae</taxon>
        <taxon>Boletales</taxon>
        <taxon>Suillineae</taxon>
        <taxon>Suillaceae</taxon>
        <taxon>Suillus</taxon>
    </lineage>
</organism>
<evidence type="ECO:0000313" key="3">
    <source>
        <dbReference type="Proteomes" id="UP000054485"/>
    </source>
</evidence>
<accession>A0A0D0AYK0</accession>
<gene>
    <name evidence="2" type="ORF">CY34DRAFT_337604</name>
</gene>
<dbReference type="STRING" id="930992.A0A0D0AYK0"/>
<dbReference type="Proteomes" id="UP000054485">
    <property type="component" value="Unassembled WGS sequence"/>
</dbReference>
<proteinExistence type="predicted"/>
<protein>
    <submittedName>
        <fullName evidence="2">Uncharacterized protein</fullName>
    </submittedName>
</protein>
<dbReference type="AlphaFoldDB" id="A0A0D0AYK0"/>
<feature type="compositionally biased region" description="Low complexity" evidence="1">
    <location>
        <begin position="57"/>
        <end position="66"/>
    </location>
</feature>
<reference evidence="2 3" key="1">
    <citation type="submission" date="2014-04" db="EMBL/GenBank/DDBJ databases">
        <authorList>
            <consortium name="DOE Joint Genome Institute"/>
            <person name="Kuo A."/>
            <person name="Ruytinx J."/>
            <person name="Rineau F."/>
            <person name="Colpaert J."/>
            <person name="Kohler A."/>
            <person name="Nagy L.G."/>
            <person name="Floudas D."/>
            <person name="Copeland A."/>
            <person name="Barry K.W."/>
            <person name="Cichocki N."/>
            <person name="Veneault-Fourrey C."/>
            <person name="LaButti K."/>
            <person name="Lindquist E.A."/>
            <person name="Lipzen A."/>
            <person name="Lundell T."/>
            <person name="Morin E."/>
            <person name="Murat C."/>
            <person name="Sun H."/>
            <person name="Tunlid A."/>
            <person name="Henrissat B."/>
            <person name="Grigoriev I.V."/>
            <person name="Hibbett D.S."/>
            <person name="Martin F."/>
            <person name="Nordberg H.P."/>
            <person name="Cantor M.N."/>
            <person name="Hua S.X."/>
        </authorList>
    </citation>
    <scope>NUCLEOTIDE SEQUENCE [LARGE SCALE GENOMIC DNA]</scope>
    <source>
        <strain evidence="2 3">UH-Slu-Lm8-n1</strain>
    </source>
</reference>
<keyword evidence="3" id="KW-1185">Reference proteome</keyword>